<dbReference type="InterPro" id="IPR025277">
    <property type="entry name" value="Apiosidase-like_cat_dom"/>
</dbReference>
<reference evidence="4" key="1">
    <citation type="submission" date="2020-10" db="EMBL/GenBank/DDBJ databases">
        <authorList>
            <person name="Gilroy R."/>
        </authorList>
    </citation>
    <scope>NUCLEOTIDE SEQUENCE</scope>
    <source>
        <strain evidence="4">USAMLcec3-3695</strain>
    </source>
</reference>
<accession>A0A9D1SE48</accession>
<dbReference type="PANTHER" id="PTHR37836:SF2">
    <property type="entry name" value="DUF4038 DOMAIN-CONTAINING PROTEIN"/>
    <property type="match status" value="1"/>
</dbReference>
<feature type="domain" description="DUF5060" evidence="2">
    <location>
        <begin position="2"/>
        <end position="64"/>
    </location>
</feature>
<proteinExistence type="predicted"/>
<dbReference type="EMBL" id="DVNB01000009">
    <property type="protein sequence ID" value="HIU56302.1"/>
    <property type="molecule type" value="Genomic_DNA"/>
</dbReference>
<protein>
    <submittedName>
        <fullName evidence="4">DUF5605 domain-containing protein</fullName>
    </submittedName>
</protein>
<comment type="caution">
    <text evidence="4">The sequence shown here is derived from an EMBL/GenBank/DDBJ whole genome shotgun (WGS) entry which is preliminary data.</text>
</comment>
<evidence type="ECO:0000259" key="1">
    <source>
        <dbReference type="Pfam" id="PF13204"/>
    </source>
</evidence>
<dbReference type="SUPFAM" id="SSF51445">
    <property type="entry name" value="(Trans)glycosidases"/>
    <property type="match status" value="1"/>
</dbReference>
<dbReference type="InterPro" id="IPR013783">
    <property type="entry name" value="Ig-like_fold"/>
</dbReference>
<organism evidence="4 5">
    <name type="scientific">Candidatus Ornithomonoglobus merdipullorum</name>
    <dbReference type="NCBI Taxonomy" id="2840895"/>
    <lineage>
        <taxon>Bacteria</taxon>
        <taxon>Bacillati</taxon>
        <taxon>Bacillota</taxon>
        <taxon>Clostridia</taxon>
        <taxon>Candidatus Ornithomonoglobus</taxon>
    </lineage>
</organism>
<dbReference type="Gene3D" id="3.20.20.80">
    <property type="entry name" value="Glycosidases"/>
    <property type="match status" value="1"/>
</dbReference>
<sequence>MKKWNIFELKLNGKTGGDPFTDNKIFGEFSNENETKTVSGFYDGDGIYRIRFMPSFEGKYSYRIFGSFSDEVCTGRFNVSGAAGHGPVRAAGKTIEYADGTPYYSVGTTCYVWTCQTRALREQTLNTLKNSSFNKLRFCIFPKHYDYNFRDPVMFPYEGTPVDNSGIDKFSFSEYKPDNDGNNWDFSRFNTEYFKIIDECVETLTELGIEADIILFHPYDRWGFSKMPRWADDLYLKYVIARYSAYPNVWWSLANEYDLCRYKTDDDWEHYAQVVTECDPYGHMLSVHNCVKLYDFSKEWVTHCSIQRQTGDKELDFIPSWLEKYNKPVVIDEMCYEDNIEQDWGNISGEEMLRRMWKVYILGGHPGHSECYFGDDIWWSHGGRLYGESHKRFGFLHKIMTECGNLHTVGYLTSENDDGSIKLRYFGEHRPSFITMKLGDERFRIEVIDTWNMTVEDRGVFSGNVKIDMPQRCYMAVRMTKE</sequence>
<dbReference type="InterPro" id="IPR017853">
    <property type="entry name" value="GH"/>
</dbReference>
<gene>
    <name evidence="4" type="ORF">IAA61_00650</name>
</gene>
<dbReference type="Pfam" id="PF16586">
    <property type="entry name" value="DUF5060"/>
    <property type="match status" value="1"/>
</dbReference>
<reference evidence="4" key="2">
    <citation type="journal article" date="2021" name="PeerJ">
        <title>Extensive microbial diversity within the chicken gut microbiome revealed by metagenomics and culture.</title>
        <authorList>
            <person name="Gilroy R."/>
            <person name="Ravi A."/>
            <person name="Getino M."/>
            <person name="Pursley I."/>
            <person name="Horton D.L."/>
            <person name="Alikhan N.F."/>
            <person name="Baker D."/>
            <person name="Gharbi K."/>
            <person name="Hall N."/>
            <person name="Watson M."/>
            <person name="Adriaenssens E.M."/>
            <person name="Foster-Nyarko E."/>
            <person name="Jarju S."/>
            <person name="Secka A."/>
            <person name="Antonio M."/>
            <person name="Oren A."/>
            <person name="Chaudhuri R.R."/>
            <person name="La Ragione R."/>
            <person name="Hildebrand F."/>
            <person name="Pallen M.J."/>
        </authorList>
    </citation>
    <scope>NUCLEOTIDE SEQUENCE</scope>
    <source>
        <strain evidence="4">USAMLcec3-3695</strain>
    </source>
</reference>
<feature type="domain" description="Apiosidase-like catalytic" evidence="1">
    <location>
        <begin position="92"/>
        <end position="380"/>
    </location>
</feature>
<evidence type="ECO:0000259" key="2">
    <source>
        <dbReference type="Pfam" id="PF16586"/>
    </source>
</evidence>
<dbReference type="InterPro" id="IPR032260">
    <property type="entry name" value="DUF5060"/>
</dbReference>
<feature type="domain" description="DUF5605" evidence="3">
    <location>
        <begin position="418"/>
        <end position="480"/>
    </location>
</feature>
<dbReference type="Gene3D" id="2.60.40.10">
    <property type="entry name" value="Immunoglobulins"/>
    <property type="match status" value="1"/>
</dbReference>
<evidence type="ECO:0000313" key="4">
    <source>
        <dbReference type="EMBL" id="HIU56302.1"/>
    </source>
</evidence>
<dbReference type="Pfam" id="PF13204">
    <property type="entry name" value="Apiosidase"/>
    <property type="match status" value="1"/>
</dbReference>
<dbReference type="Gene3D" id="2.60.40.3950">
    <property type="match status" value="1"/>
</dbReference>
<dbReference type="PANTHER" id="PTHR37836">
    <property type="entry name" value="LMO1036 PROTEIN"/>
    <property type="match status" value="1"/>
</dbReference>
<name>A0A9D1SE48_9FIRM</name>
<dbReference type="AlphaFoldDB" id="A0A9D1SE48"/>
<dbReference type="Pfam" id="PF18310">
    <property type="entry name" value="DUF5605"/>
    <property type="match status" value="1"/>
</dbReference>
<dbReference type="InterPro" id="IPR041239">
    <property type="entry name" value="DUF5605"/>
</dbReference>
<evidence type="ECO:0000259" key="3">
    <source>
        <dbReference type="Pfam" id="PF18310"/>
    </source>
</evidence>
<dbReference type="Proteomes" id="UP000824109">
    <property type="component" value="Unassembled WGS sequence"/>
</dbReference>
<evidence type="ECO:0000313" key="5">
    <source>
        <dbReference type="Proteomes" id="UP000824109"/>
    </source>
</evidence>